<dbReference type="KEGG" id="gog:C1280_35530"/>
<gene>
    <name evidence="9" type="ORF">C1280_35530</name>
</gene>
<evidence type="ECO:0000256" key="1">
    <source>
        <dbReference type="ARBA" id="ARBA00006336"/>
    </source>
</evidence>
<evidence type="ECO:0000256" key="3">
    <source>
        <dbReference type="ARBA" id="ARBA00022723"/>
    </source>
</evidence>
<protein>
    <recommendedName>
        <fullName evidence="6">nicotinamidase</fullName>
        <ecNumber evidence="6">3.5.1.19</ecNumber>
    </recommendedName>
    <alternativeName>
        <fullName evidence="7">Nicotinamide deamidase</fullName>
    </alternativeName>
</protein>
<reference evidence="9 10" key="1">
    <citation type="submission" date="2018-01" db="EMBL/GenBank/DDBJ databases">
        <title>G. obscuriglobus.</title>
        <authorList>
            <person name="Franke J."/>
            <person name="Blomberg W."/>
            <person name="Selmecki A."/>
        </authorList>
    </citation>
    <scope>NUCLEOTIDE SEQUENCE [LARGE SCALE GENOMIC DNA]</scope>
    <source>
        <strain evidence="9 10">DSM 5831</strain>
    </source>
</reference>
<dbReference type="EMBL" id="CP025958">
    <property type="protein sequence ID" value="AWM41787.1"/>
    <property type="molecule type" value="Genomic_DNA"/>
</dbReference>
<name>A0A2Z3HDW5_9BACT</name>
<evidence type="ECO:0000256" key="5">
    <source>
        <dbReference type="ARBA" id="ARBA00037900"/>
    </source>
</evidence>
<evidence type="ECO:0000259" key="8">
    <source>
        <dbReference type="Pfam" id="PF00857"/>
    </source>
</evidence>
<keyword evidence="3" id="KW-0479">Metal-binding</keyword>
<dbReference type="Proteomes" id="UP000245802">
    <property type="component" value="Chromosome"/>
</dbReference>
<dbReference type="GO" id="GO:0046872">
    <property type="term" value="F:metal ion binding"/>
    <property type="evidence" value="ECO:0007669"/>
    <property type="project" value="UniProtKB-KW"/>
</dbReference>
<dbReference type="GO" id="GO:0019363">
    <property type="term" value="P:pyridine nucleotide biosynthetic process"/>
    <property type="evidence" value="ECO:0007669"/>
    <property type="project" value="UniProtKB-KW"/>
</dbReference>
<dbReference type="PANTHER" id="PTHR11080:SF2">
    <property type="entry name" value="LD05707P"/>
    <property type="match status" value="1"/>
</dbReference>
<dbReference type="InterPro" id="IPR000868">
    <property type="entry name" value="Isochorismatase-like_dom"/>
</dbReference>
<dbReference type="PANTHER" id="PTHR11080">
    <property type="entry name" value="PYRAZINAMIDASE/NICOTINAMIDASE"/>
    <property type="match status" value="1"/>
</dbReference>
<keyword evidence="2" id="KW-0662">Pyridine nucleotide biosynthesis</keyword>
<evidence type="ECO:0000256" key="7">
    <source>
        <dbReference type="ARBA" id="ARBA00043224"/>
    </source>
</evidence>
<evidence type="ECO:0000313" key="10">
    <source>
        <dbReference type="Proteomes" id="UP000245802"/>
    </source>
</evidence>
<accession>A0A2Z3HDW5</accession>
<comment type="pathway">
    <text evidence="5">Cofactor biosynthesis; nicotinate biosynthesis; nicotinate from nicotinamide: step 1/1.</text>
</comment>
<evidence type="ECO:0000256" key="6">
    <source>
        <dbReference type="ARBA" id="ARBA00039017"/>
    </source>
</evidence>
<sequence length="199" mass="21358">MLTPTSTSLLVVDAQRGFTDLCPAELPVPGGADIVAGVNALLALPFARIDATQDWHPADHRSFLGRTDNLYPPHCVMNTPGAEFLPGLHTHRFGAVWRKGYDHDFEAYAVTAQHPGFAAFLRASGIETVVVCGIATNICCFFSARDLRRAGFEVLMVEDASAGIDVPVAGLFQAQARNEGLTLGIRYGIVADVCRAFGK</sequence>
<evidence type="ECO:0000313" key="9">
    <source>
        <dbReference type="EMBL" id="AWM41787.1"/>
    </source>
</evidence>
<dbReference type="AlphaFoldDB" id="A0A2Z3HDW5"/>
<dbReference type="Gene3D" id="3.40.50.850">
    <property type="entry name" value="Isochorismatase-like"/>
    <property type="match status" value="1"/>
</dbReference>
<dbReference type="SUPFAM" id="SSF52499">
    <property type="entry name" value="Isochorismatase-like hydrolases"/>
    <property type="match status" value="1"/>
</dbReference>
<dbReference type="Pfam" id="PF00857">
    <property type="entry name" value="Isochorismatase"/>
    <property type="match status" value="1"/>
</dbReference>
<dbReference type="OrthoDB" id="6111975at2"/>
<comment type="similarity">
    <text evidence="1">Belongs to the isochorismatase family.</text>
</comment>
<evidence type="ECO:0000256" key="2">
    <source>
        <dbReference type="ARBA" id="ARBA00022642"/>
    </source>
</evidence>
<organism evidence="9 10">
    <name type="scientific">Gemmata obscuriglobus</name>
    <dbReference type="NCBI Taxonomy" id="114"/>
    <lineage>
        <taxon>Bacteria</taxon>
        <taxon>Pseudomonadati</taxon>
        <taxon>Planctomycetota</taxon>
        <taxon>Planctomycetia</taxon>
        <taxon>Gemmatales</taxon>
        <taxon>Gemmataceae</taxon>
        <taxon>Gemmata</taxon>
    </lineage>
</organism>
<keyword evidence="4" id="KW-0378">Hydrolase</keyword>
<proteinExistence type="inferred from homology"/>
<dbReference type="EC" id="3.5.1.19" evidence="6"/>
<dbReference type="InterPro" id="IPR052347">
    <property type="entry name" value="Isochorismatase_Nicotinamidase"/>
</dbReference>
<evidence type="ECO:0000256" key="4">
    <source>
        <dbReference type="ARBA" id="ARBA00022801"/>
    </source>
</evidence>
<dbReference type="RefSeq" id="WP_010038375.1">
    <property type="nucleotide sequence ID" value="NZ_CP025958.1"/>
</dbReference>
<dbReference type="GO" id="GO:0008936">
    <property type="term" value="F:nicotinamidase activity"/>
    <property type="evidence" value="ECO:0007669"/>
    <property type="project" value="UniProtKB-EC"/>
</dbReference>
<dbReference type="InterPro" id="IPR036380">
    <property type="entry name" value="Isochorismatase-like_sf"/>
</dbReference>
<feature type="domain" description="Isochorismatase-like" evidence="8">
    <location>
        <begin position="8"/>
        <end position="165"/>
    </location>
</feature>
<keyword evidence="10" id="KW-1185">Reference proteome</keyword>